<dbReference type="OrthoDB" id="3233388at2"/>
<dbReference type="Pfam" id="PF05973">
    <property type="entry name" value="Gp49"/>
    <property type="match status" value="1"/>
</dbReference>
<evidence type="ECO:0000313" key="2">
    <source>
        <dbReference type="Proteomes" id="UP000239197"/>
    </source>
</evidence>
<accession>A0A2L1UNK7</accession>
<sequence>MYDVTVLPAAQKELRKLPMPLYVSLVDAIEELEFHGPALQDPQVRYVGNGMREVRVTTQDGLGRAFYFFMQGRRIYVVHILHKKTAKTPRQDLELAIERMKNIKRNEYERC</sequence>
<name>A0A2L1UNK7_9GAMM</name>
<dbReference type="EMBL" id="CP019062">
    <property type="protein sequence ID" value="AVF34514.1"/>
    <property type="molecule type" value="Genomic_DNA"/>
</dbReference>
<evidence type="ECO:0000313" key="1">
    <source>
        <dbReference type="EMBL" id="AVF34514.1"/>
    </source>
</evidence>
<dbReference type="RefSeq" id="WP_104922042.1">
    <property type="nucleotide sequence ID" value="NZ_CP019062.1"/>
</dbReference>
<organism evidence="1 2">
    <name type="scientific">Rahnella sikkimica</name>
    <dbReference type="NCBI Taxonomy" id="1805933"/>
    <lineage>
        <taxon>Bacteria</taxon>
        <taxon>Pseudomonadati</taxon>
        <taxon>Pseudomonadota</taxon>
        <taxon>Gammaproteobacteria</taxon>
        <taxon>Enterobacterales</taxon>
        <taxon>Yersiniaceae</taxon>
        <taxon>Rahnella</taxon>
    </lineage>
</organism>
<gene>
    <name evidence="1" type="ORF">BV494_06050</name>
</gene>
<dbReference type="KEGG" id="rox:BV494_06050"/>
<dbReference type="InterPro" id="IPR035093">
    <property type="entry name" value="RelE/ParE_toxin_dom_sf"/>
</dbReference>
<dbReference type="InterPro" id="IPR009241">
    <property type="entry name" value="HigB-like"/>
</dbReference>
<dbReference type="SUPFAM" id="SSF143011">
    <property type="entry name" value="RelE-like"/>
    <property type="match status" value="1"/>
</dbReference>
<proteinExistence type="predicted"/>
<keyword evidence="2" id="KW-1185">Reference proteome</keyword>
<evidence type="ECO:0008006" key="3">
    <source>
        <dbReference type="Google" id="ProtNLM"/>
    </source>
</evidence>
<dbReference type="AlphaFoldDB" id="A0A2L1UNK7"/>
<dbReference type="Proteomes" id="UP000239197">
    <property type="component" value="Chromosome"/>
</dbReference>
<protein>
    <recommendedName>
        <fullName evidence="3">Addiction module toxin RelE</fullName>
    </recommendedName>
</protein>
<reference evidence="2" key="1">
    <citation type="submission" date="2017-01" db="EMBL/GenBank/DDBJ databases">
        <title>Genome sequence of Rouxiella sp. ERMR1:05.</title>
        <authorList>
            <person name="Kumar R."/>
            <person name="Singh D."/>
            <person name="Kumar S."/>
        </authorList>
    </citation>
    <scope>NUCLEOTIDE SEQUENCE [LARGE SCALE GENOMIC DNA]</scope>
    <source>
        <strain evidence="2">ERMR1:05</strain>
    </source>
</reference>